<evidence type="ECO:0000256" key="5">
    <source>
        <dbReference type="SAM" id="MobiDB-lite"/>
    </source>
</evidence>
<feature type="compositionally biased region" description="Polar residues" evidence="5">
    <location>
        <begin position="692"/>
        <end position="706"/>
    </location>
</feature>
<feature type="region of interest" description="Disordered" evidence="5">
    <location>
        <begin position="950"/>
        <end position="1137"/>
    </location>
</feature>
<name>A0A8H4QMI6_9AGAR</name>
<dbReference type="InterPro" id="IPR001952">
    <property type="entry name" value="Alkaline_phosphatase"/>
</dbReference>
<dbReference type="Pfam" id="PF00245">
    <property type="entry name" value="Alk_phosphatase"/>
    <property type="match status" value="1"/>
</dbReference>
<dbReference type="EC" id="3.1.3.1" evidence="1"/>
<feature type="binding site" evidence="3">
    <location>
        <position position="222"/>
    </location>
    <ligand>
        <name>Zn(2+)</name>
        <dbReference type="ChEBI" id="CHEBI:29105"/>
        <label>2</label>
    </ligand>
</feature>
<feature type="region of interest" description="Disordered" evidence="5">
    <location>
        <begin position="449"/>
        <end position="468"/>
    </location>
</feature>
<dbReference type="PANTHER" id="PTHR11596">
    <property type="entry name" value="ALKALINE PHOSPHATASE"/>
    <property type="match status" value="1"/>
</dbReference>
<feature type="binding site" evidence="3">
    <location>
        <position position="341"/>
    </location>
    <ligand>
        <name>Mg(2+)</name>
        <dbReference type="ChEBI" id="CHEBI:18420"/>
    </ligand>
</feature>
<feature type="compositionally biased region" description="Basic and acidic residues" evidence="5">
    <location>
        <begin position="999"/>
        <end position="1011"/>
    </location>
</feature>
<evidence type="ECO:0000313" key="7">
    <source>
        <dbReference type="EMBL" id="KAF4613877.1"/>
    </source>
</evidence>
<feature type="domain" description="SUN" evidence="6">
    <location>
        <begin position="1454"/>
        <end position="1654"/>
    </location>
</feature>
<keyword evidence="8" id="KW-1185">Reference proteome</keyword>
<evidence type="ECO:0000259" key="6">
    <source>
        <dbReference type="PROSITE" id="PS51469"/>
    </source>
</evidence>
<sequence length="1665" mass="181694">MHGINRDSGVGPRSRLAEWIFDVALISISDYKTCAIGNEPHLLAEPLSSTMAPRRASSFLIVFVWLATQASAQTFQRLGTCPTFGCIFPPDQTDFLAGQLFDIRLEVHAPVNGTEASNNGVPDEKFSFCIQSGKGSCQDVTKFFKVRDTGVEKWTFSYFEDLFAKDDGKPSVVNVASKAYRAPGTYKAKLTYNGGSTTVATWVVREPATKRKAKNVLLFIGDGNAVILKILQLGMTQAMITAARLIAHKSVNGKYQSLMQMDQMDNLGHQMTHSIDSFITDSANSATALYTGKKSSVNALNVFADSSANSFDDPKFETIAELFRRRIGGALGIVSTAFIADATPGTASFQYPSIVTEFLHGASAVNSSFAWPTSCEGPDVLFGGGAEQFIAGKGSPNGTDYYKAFQAEGYNVVYNKTQLQAAGNTKKTLGIFSVSNMAKWIDRNVLPENLKDQKNSPTGDGSDATDQPGLKEMTLKAIDILQTRTKKKQGWFMMSEAASIDKMMHVLDYDRALGELLELDDTIRASIAHLKEIGEYENTLIVVTADHGHGFDVFGGADTKYLAAQTTDRGKRNAIGVYANSGLSGHTVAEGSLPNNNTVVFGSEGPNFPVQWNPRYTYAAGFGANPDHRESYTLQQNGPRVPAVSSPQGVVVNPADKPDDVSVFANGPGSEAFRGEVYKTRKTTTNLRIVTMGSGTPTVSESTKWSRSPRRVGNKAENNARGSQIKDNRETRLDLFLARQGKRLDHHTFHGKPTSNTNIPPGSYSYGFVAPALGSRSPPKPVSPSRDKTRDAPQDATDEPALRRFALYKQRESAEARPAKPLSSSSDPTKWSYRDTSVNAANALHQAVSEMSSTANPHNNSWASTSSRAALPRSTSVEYENSISTTNKRLAPPPDKHARAAATALRKPPSKSNSSLLVPESEGEGDARAKSPMERGIAMARNALGAAAYYVRQHSREPENTTTEQPANISSETSYDYAQEEREFQAQKKAIPVQKKNRMPLDNKAYKPSRESEDEDTDTSDDDEKKKKKKNKKGPLGGPLTNLPTVGSDKRRRRRPRGPDGATRDEDSRNGDENRSMDIQSEQRALSNPPQDHDPDDSMVSATQGLTSIPEIDENALEPEERQPSLPRRAKSKTPAPLPRPGFSIGAFLGSIVHVIIKLSLSLVSGLVSLFSMVAFLVGQLFGTVFDVVLRRPLAWVQSAGSLSKYLVPGAVILLSWYTLQRVPISSYIPTVSFPGRSTPVYQPPVVPPSNIDELTDRLLFLENAIKGLSVDSERTKAKVEDWIKGNSELVGRLSGLEGRISTETKKVMEVDSKAREAVSRSINSVKQEVEVLHTQLLAQQKQYEKYQKTPGDVSDQDARAKLKILEDNVAAVERGVQEALELSKKAATAPQQGSAGPVPAWWEKVATGSKDLRIKSSDGQDVTGLITHMVDSAVSLMNKDSIAKADYALFSGGARVIPQLTSPVFEVKPPGTGFSWKGLWSGKGGFYGRPPVTALHPDNHNGQCWPFAGQSGRLGVALAAPIYVEEITIDHLAEEVAFDLRAAPREMEVWGMVEGTDNIAKVQAWKDDLAAKQLAGPDDIPYPAELPKNPEFLRLANFTYDINSSKNIQTFPVDPEIKKLAVDFGIVVLRVLSNWGREEYSCIYRFRVHGQQIGEIPLPYFASS</sequence>
<evidence type="ECO:0000256" key="2">
    <source>
        <dbReference type="PIRSR" id="PIRSR601952-1"/>
    </source>
</evidence>
<feature type="region of interest" description="Disordered" evidence="5">
    <location>
        <begin position="848"/>
        <end position="936"/>
    </location>
</feature>
<feature type="compositionally biased region" description="Polar residues" evidence="5">
    <location>
        <begin position="822"/>
        <end position="833"/>
    </location>
</feature>
<dbReference type="EMBL" id="JAACJL010000045">
    <property type="protein sequence ID" value="KAF4613877.1"/>
    <property type="molecule type" value="Genomic_DNA"/>
</dbReference>
<feature type="binding site" evidence="3">
    <location>
        <position position="547"/>
    </location>
    <ligand>
        <name>Zn(2+)</name>
        <dbReference type="ChEBI" id="CHEBI:29105"/>
        <label>2</label>
    </ligand>
</feature>
<protein>
    <recommendedName>
        <fullName evidence="1">alkaline phosphatase</fullName>
        <ecNumber evidence="1">3.1.3.1</ecNumber>
    </recommendedName>
</protein>
<evidence type="ECO:0000256" key="4">
    <source>
        <dbReference type="RuleBase" id="RU003946"/>
    </source>
</evidence>
<dbReference type="Proteomes" id="UP000521872">
    <property type="component" value="Unassembled WGS sequence"/>
</dbReference>
<dbReference type="SUPFAM" id="SSF53649">
    <property type="entry name" value="Alkaline phosphatase-like"/>
    <property type="match status" value="1"/>
</dbReference>
<comment type="similarity">
    <text evidence="4">Belongs to the alkaline phosphatase family.</text>
</comment>
<dbReference type="GO" id="GO:0004035">
    <property type="term" value="F:alkaline phosphatase activity"/>
    <property type="evidence" value="ECO:0007669"/>
    <property type="project" value="UniProtKB-EC"/>
</dbReference>
<comment type="cofactor">
    <cofactor evidence="3">
        <name>Zn(2+)</name>
        <dbReference type="ChEBI" id="CHEBI:29105"/>
    </cofactor>
    <text evidence="3">Binds 2 Zn(2+) ions.</text>
</comment>
<feature type="binding site" evidence="3">
    <location>
        <position position="546"/>
    </location>
    <ligand>
        <name>Zn(2+)</name>
        <dbReference type="ChEBI" id="CHEBI:29105"/>
        <label>2</label>
    </ligand>
</feature>
<organism evidence="7 8">
    <name type="scientific">Agrocybe pediades</name>
    <dbReference type="NCBI Taxonomy" id="84607"/>
    <lineage>
        <taxon>Eukaryota</taxon>
        <taxon>Fungi</taxon>
        <taxon>Dikarya</taxon>
        <taxon>Basidiomycota</taxon>
        <taxon>Agaricomycotina</taxon>
        <taxon>Agaricomycetes</taxon>
        <taxon>Agaricomycetidae</taxon>
        <taxon>Agaricales</taxon>
        <taxon>Agaricineae</taxon>
        <taxon>Strophariaceae</taxon>
        <taxon>Agrocybe</taxon>
    </lineage>
</organism>
<feature type="active site" description="Phosphoserine intermediate" evidence="2">
    <location>
        <position position="282"/>
    </location>
</feature>
<feature type="region of interest" description="Disordered" evidence="5">
    <location>
        <begin position="744"/>
        <end position="763"/>
    </location>
</feature>
<dbReference type="PRINTS" id="PR00113">
    <property type="entry name" value="ALKPHPHTASE"/>
</dbReference>
<reference evidence="7 8" key="1">
    <citation type="submission" date="2019-12" db="EMBL/GenBank/DDBJ databases">
        <authorList>
            <person name="Floudas D."/>
            <person name="Bentzer J."/>
            <person name="Ahren D."/>
            <person name="Johansson T."/>
            <person name="Persson P."/>
            <person name="Tunlid A."/>
        </authorList>
    </citation>
    <scope>NUCLEOTIDE SEQUENCE [LARGE SCALE GENOMIC DNA]</scope>
    <source>
        <strain evidence="7 8">CBS 102.39</strain>
    </source>
</reference>
<dbReference type="Pfam" id="PF07738">
    <property type="entry name" value="Sad1_UNC"/>
    <property type="match status" value="2"/>
</dbReference>
<feature type="binding site" evidence="3">
    <location>
        <position position="501"/>
    </location>
    <ligand>
        <name>Zn(2+)</name>
        <dbReference type="ChEBI" id="CHEBI:29105"/>
        <label>2</label>
    </ligand>
</feature>
<accession>A0A8H4QMI6</accession>
<evidence type="ECO:0000256" key="3">
    <source>
        <dbReference type="PIRSR" id="PIRSR601952-2"/>
    </source>
</evidence>
<feature type="compositionally biased region" description="Polar residues" evidence="5">
    <location>
        <begin position="1077"/>
        <end position="1090"/>
    </location>
</feature>
<feature type="region of interest" description="Disordered" evidence="5">
    <location>
        <begin position="692"/>
        <end position="728"/>
    </location>
</feature>
<dbReference type="Gene3D" id="3.40.720.10">
    <property type="entry name" value="Alkaline Phosphatase, subunit A"/>
    <property type="match status" value="1"/>
</dbReference>
<feature type="binding site" evidence="3">
    <location>
        <position position="496"/>
    </location>
    <ligand>
        <name>Mg(2+)</name>
        <dbReference type="ChEBI" id="CHEBI:18420"/>
    </ligand>
</feature>
<feature type="compositionally biased region" description="Polar residues" evidence="5">
    <location>
        <begin position="960"/>
        <end position="976"/>
    </location>
</feature>
<dbReference type="Gene3D" id="2.60.120.260">
    <property type="entry name" value="Galactose-binding domain-like"/>
    <property type="match status" value="1"/>
</dbReference>
<feature type="binding site" evidence="3">
    <location>
        <position position="222"/>
    </location>
    <ligand>
        <name>Mg(2+)</name>
        <dbReference type="ChEBI" id="CHEBI:18420"/>
    </ligand>
</feature>
<evidence type="ECO:0000313" key="8">
    <source>
        <dbReference type="Proteomes" id="UP000521872"/>
    </source>
</evidence>
<proteinExistence type="inferred from homology"/>
<dbReference type="PANTHER" id="PTHR11596:SF72">
    <property type="entry name" value="ALKALINE PHOSPHATASE"/>
    <property type="match status" value="1"/>
</dbReference>
<feature type="compositionally biased region" description="Basic and acidic residues" evidence="5">
    <location>
        <begin position="809"/>
        <end position="818"/>
    </location>
</feature>
<keyword evidence="3" id="KW-0460">Magnesium</keyword>
<dbReference type="PROSITE" id="PS51469">
    <property type="entry name" value="SUN"/>
    <property type="match status" value="1"/>
</dbReference>
<feature type="binding site" evidence="3">
    <location>
        <position position="343"/>
    </location>
    <ligand>
        <name>Mg(2+)</name>
        <dbReference type="ChEBI" id="CHEBI:18420"/>
    </ligand>
</feature>
<feature type="compositionally biased region" description="Basic and acidic residues" evidence="5">
    <location>
        <begin position="1062"/>
        <end position="1076"/>
    </location>
</feature>
<dbReference type="GO" id="GO:0046872">
    <property type="term" value="F:metal ion binding"/>
    <property type="evidence" value="ECO:0007669"/>
    <property type="project" value="UniProtKB-KW"/>
</dbReference>
<comment type="caution">
    <text evidence="7">The sequence shown here is derived from an EMBL/GenBank/DDBJ whole genome shotgun (WGS) entry which is preliminary data.</text>
</comment>
<feature type="region of interest" description="Disordered" evidence="5">
    <location>
        <begin position="770"/>
        <end position="833"/>
    </location>
</feature>
<evidence type="ECO:0000256" key="1">
    <source>
        <dbReference type="ARBA" id="ARBA00012647"/>
    </source>
</evidence>
<feature type="compositionally biased region" description="Polar residues" evidence="5">
    <location>
        <begin position="849"/>
        <end position="888"/>
    </location>
</feature>
<gene>
    <name evidence="7" type="ORF">D9613_007535</name>
</gene>
<dbReference type="InterPro" id="IPR017850">
    <property type="entry name" value="Alkaline_phosphatase_core_sf"/>
</dbReference>
<feature type="binding site" evidence="3">
    <location>
        <position position="505"/>
    </location>
    <ligand>
        <name>Zn(2+)</name>
        <dbReference type="ChEBI" id="CHEBI:29105"/>
        <label>2</label>
    </ligand>
</feature>
<dbReference type="CDD" id="cd16012">
    <property type="entry name" value="ALP"/>
    <property type="match status" value="1"/>
</dbReference>
<keyword evidence="3" id="KW-0479">Metal-binding</keyword>
<keyword evidence="3" id="KW-0862">Zinc</keyword>
<feature type="compositionally biased region" description="Acidic residues" evidence="5">
    <location>
        <begin position="1012"/>
        <end position="1022"/>
    </location>
</feature>
<dbReference type="InterPro" id="IPR012919">
    <property type="entry name" value="SUN_dom"/>
</dbReference>
<comment type="cofactor">
    <cofactor evidence="3">
        <name>Mg(2+)</name>
        <dbReference type="ChEBI" id="CHEBI:18420"/>
    </cofactor>
    <text evidence="3">Binds 1 Mg(2+) ion.</text>
</comment>
<dbReference type="SMART" id="SM00098">
    <property type="entry name" value="alkPPc"/>
    <property type="match status" value="1"/>
</dbReference>